<name>A0A7S2HQG0_9STRA</name>
<reference evidence="2" key="1">
    <citation type="submission" date="2021-01" db="EMBL/GenBank/DDBJ databases">
        <authorList>
            <person name="Corre E."/>
            <person name="Pelletier E."/>
            <person name="Niang G."/>
            <person name="Scheremetjew M."/>
            <person name="Finn R."/>
            <person name="Kale V."/>
            <person name="Holt S."/>
            <person name="Cochrane G."/>
            <person name="Meng A."/>
            <person name="Brown T."/>
            <person name="Cohen L."/>
        </authorList>
    </citation>
    <scope>NUCLEOTIDE SEQUENCE</scope>
    <source>
        <strain evidence="2">CCMP1381</strain>
    </source>
</reference>
<dbReference type="EMBL" id="HBGS01063567">
    <property type="protein sequence ID" value="CAD9497402.1"/>
    <property type="molecule type" value="Transcribed_RNA"/>
</dbReference>
<gene>
    <name evidence="2" type="ORF">DSPE1174_LOCUS33133</name>
</gene>
<evidence type="ECO:0008006" key="3">
    <source>
        <dbReference type="Google" id="ProtNLM"/>
    </source>
</evidence>
<organism evidence="2">
    <name type="scientific">Octactis speculum</name>
    <dbReference type="NCBI Taxonomy" id="3111310"/>
    <lineage>
        <taxon>Eukaryota</taxon>
        <taxon>Sar</taxon>
        <taxon>Stramenopiles</taxon>
        <taxon>Ochrophyta</taxon>
        <taxon>Dictyochophyceae</taxon>
        <taxon>Dictyochales</taxon>
        <taxon>Dictyochaceae</taxon>
        <taxon>Octactis</taxon>
    </lineage>
</organism>
<proteinExistence type="predicted"/>
<keyword evidence="1" id="KW-1133">Transmembrane helix</keyword>
<feature type="transmembrane region" description="Helical" evidence="1">
    <location>
        <begin position="6"/>
        <end position="28"/>
    </location>
</feature>
<keyword evidence="1" id="KW-0472">Membrane</keyword>
<evidence type="ECO:0000313" key="2">
    <source>
        <dbReference type="EMBL" id="CAD9497402.1"/>
    </source>
</evidence>
<accession>A0A7S2HQG0</accession>
<dbReference type="AlphaFoldDB" id="A0A7S2HQG0"/>
<protein>
    <recommendedName>
        <fullName evidence="3">Tyrosinase copper-binding domain-containing protein</fullName>
    </recommendedName>
</protein>
<keyword evidence="1" id="KW-0812">Transmembrane</keyword>
<sequence length="180" mass="20785">MRIPQIRYGLPFWATAIFMFVTWCCIISRSKTKKHVMRLIFSRLQQDGDMATSASAIDPFFWVAHGAVERLYQRVVFEDVLLDLDYIPVNSSYTTDVTCQGHATNSTAYYLKGLEFMSMEKEGEKIEPYLMTNSELSAMLDPTADDYAKYIHFIYDNSGFEWCGSKEEIANWFVLNADDD</sequence>
<evidence type="ECO:0000256" key="1">
    <source>
        <dbReference type="SAM" id="Phobius"/>
    </source>
</evidence>